<name>A0A6J4IZB1_9ACTN</name>
<organism evidence="2">
    <name type="scientific">uncultured Acidimicrobiales bacterium</name>
    <dbReference type="NCBI Taxonomy" id="310071"/>
    <lineage>
        <taxon>Bacteria</taxon>
        <taxon>Bacillati</taxon>
        <taxon>Actinomycetota</taxon>
        <taxon>Acidimicrobiia</taxon>
        <taxon>Acidimicrobiales</taxon>
        <taxon>environmental samples</taxon>
    </lineage>
</organism>
<protein>
    <submittedName>
        <fullName evidence="2">Uncharacterized protein</fullName>
    </submittedName>
</protein>
<evidence type="ECO:0000256" key="1">
    <source>
        <dbReference type="SAM" id="MobiDB-lite"/>
    </source>
</evidence>
<feature type="region of interest" description="Disordered" evidence="1">
    <location>
        <begin position="1"/>
        <end position="27"/>
    </location>
</feature>
<dbReference type="EMBL" id="CADCSY010000131">
    <property type="protein sequence ID" value="CAA9262716.1"/>
    <property type="molecule type" value="Genomic_DNA"/>
</dbReference>
<proteinExistence type="predicted"/>
<reference evidence="2" key="1">
    <citation type="submission" date="2020-02" db="EMBL/GenBank/DDBJ databases">
        <authorList>
            <person name="Meier V. D."/>
        </authorList>
    </citation>
    <scope>NUCLEOTIDE SEQUENCE</scope>
    <source>
        <strain evidence="2">AVDCRST_MAG20</strain>
    </source>
</reference>
<dbReference type="AlphaFoldDB" id="A0A6J4IZB1"/>
<sequence length="48" mass="5113">MIVQRPVVNCRGPPEGAGPPPSQEAHMTATTDLSSAIDLLRRRTTGQV</sequence>
<accession>A0A6J4IZB1</accession>
<feature type="non-terminal residue" evidence="2">
    <location>
        <position position="48"/>
    </location>
</feature>
<gene>
    <name evidence="2" type="ORF">AVDCRST_MAG20-2883</name>
</gene>
<evidence type="ECO:0000313" key="2">
    <source>
        <dbReference type="EMBL" id="CAA9262716.1"/>
    </source>
</evidence>